<name>A0ABR2LBC0_9EUKA</name>
<dbReference type="InterPro" id="IPR050865">
    <property type="entry name" value="BEACH_Domain"/>
</dbReference>
<proteinExistence type="predicted"/>
<evidence type="ECO:0000259" key="3">
    <source>
        <dbReference type="PROSITE" id="PS51783"/>
    </source>
</evidence>
<dbReference type="InterPro" id="IPR036372">
    <property type="entry name" value="BEACH_dom_sf"/>
</dbReference>
<dbReference type="InterPro" id="IPR023362">
    <property type="entry name" value="PH-BEACH_dom"/>
</dbReference>
<evidence type="ECO:0000313" key="5">
    <source>
        <dbReference type="Proteomes" id="UP001470230"/>
    </source>
</evidence>
<dbReference type="InterPro" id="IPR001680">
    <property type="entry name" value="WD40_rpt"/>
</dbReference>
<reference evidence="4 5" key="1">
    <citation type="submission" date="2024-04" db="EMBL/GenBank/DDBJ databases">
        <title>Tritrichomonas musculus Genome.</title>
        <authorList>
            <person name="Alves-Ferreira E."/>
            <person name="Grigg M."/>
            <person name="Lorenzi H."/>
            <person name="Galac M."/>
        </authorList>
    </citation>
    <scope>NUCLEOTIDE SEQUENCE [LARGE SCALE GENOMIC DNA]</scope>
    <source>
        <strain evidence="4 5">EAF2021</strain>
    </source>
</reference>
<dbReference type="InterPro" id="IPR000409">
    <property type="entry name" value="BEACH_dom"/>
</dbReference>
<dbReference type="SUPFAM" id="SSF50729">
    <property type="entry name" value="PH domain-like"/>
    <property type="match status" value="1"/>
</dbReference>
<evidence type="ECO:0000256" key="1">
    <source>
        <dbReference type="SAM" id="MobiDB-lite"/>
    </source>
</evidence>
<evidence type="ECO:0000313" key="4">
    <source>
        <dbReference type="EMBL" id="KAK8900301.1"/>
    </source>
</evidence>
<dbReference type="PROSITE" id="PS50197">
    <property type="entry name" value="BEACH"/>
    <property type="match status" value="1"/>
</dbReference>
<organism evidence="4 5">
    <name type="scientific">Tritrichomonas musculus</name>
    <dbReference type="NCBI Taxonomy" id="1915356"/>
    <lineage>
        <taxon>Eukaryota</taxon>
        <taxon>Metamonada</taxon>
        <taxon>Parabasalia</taxon>
        <taxon>Tritrichomonadida</taxon>
        <taxon>Tritrichomonadidae</taxon>
        <taxon>Tritrichomonas</taxon>
    </lineage>
</organism>
<dbReference type="SUPFAM" id="SSF81837">
    <property type="entry name" value="BEACH domain"/>
    <property type="match status" value="2"/>
</dbReference>
<dbReference type="PANTHER" id="PTHR13743">
    <property type="entry name" value="BEIGE/BEACH-RELATED"/>
    <property type="match status" value="1"/>
</dbReference>
<comment type="caution">
    <text evidence="4">The sequence shown here is derived from an EMBL/GenBank/DDBJ whole genome shotgun (WGS) entry which is preliminary data.</text>
</comment>
<dbReference type="SMART" id="SM01026">
    <property type="entry name" value="Beach"/>
    <property type="match status" value="1"/>
</dbReference>
<feature type="compositionally biased region" description="Low complexity" evidence="1">
    <location>
        <begin position="1890"/>
        <end position="1909"/>
    </location>
</feature>
<keyword evidence="5" id="KW-1185">Reference proteome</keyword>
<feature type="compositionally biased region" description="Low complexity" evidence="1">
    <location>
        <begin position="2452"/>
        <end position="2534"/>
    </location>
</feature>
<feature type="domain" description="BEACH" evidence="2">
    <location>
        <begin position="2256"/>
        <end position="2677"/>
    </location>
</feature>
<dbReference type="SMART" id="SM00320">
    <property type="entry name" value="WD40"/>
    <property type="match status" value="3"/>
</dbReference>
<evidence type="ECO:0008006" key="6">
    <source>
        <dbReference type="Google" id="ProtNLM"/>
    </source>
</evidence>
<dbReference type="Pfam" id="PF14844">
    <property type="entry name" value="PH_BEACH"/>
    <property type="match status" value="1"/>
</dbReference>
<feature type="region of interest" description="Disordered" evidence="1">
    <location>
        <begin position="2448"/>
        <end position="2535"/>
    </location>
</feature>
<dbReference type="PROSITE" id="PS51783">
    <property type="entry name" value="PH_BEACH"/>
    <property type="match status" value="1"/>
</dbReference>
<dbReference type="InterPro" id="IPR036322">
    <property type="entry name" value="WD40_repeat_dom_sf"/>
</dbReference>
<dbReference type="PANTHER" id="PTHR13743:SF112">
    <property type="entry name" value="BEACH DOMAIN-CONTAINING PROTEIN"/>
    <property type="match status" value="1"/>
</dbReference>
<dbReference type="SUPFAM" id="SSF50978">
    <property type="entry name" value="WD40 repeat-like"/>
    <property type="match status" value="1"/>
</dbReference>
<dbReference type="InterPro" id="IPR011993">
    <property type="entry name" value="PH-like_dom_sf"/>
</dbReference>
<dbReference type="Gene3D" id="1.10.1540.10">
    <property type="entry name" value="BEACH domain"/>
    <property type="match status" value="2"/>
</dbReference>
<accession>A0ABR2LBC0</accession>
<dbReference type="EMBL" id="JAPFFF010000001">
    <property type="protein sequence ID" value="KAK8900301.1"/>
    <property type="molecule type" value="Genomic_DNA"/>
</dbReference>
<feature type="region of interest" description="Disordered" evidence="1">
    <location>
        <begin position="1888"/>
        <end position="1924"/>
    </location>
</feature>
<dbReference type="Proteomes" id="UP001470230">
    <property type="component" value="Unassembled WGS sequence"/>
</dbReference>
<gene>
    <name evidence="4" type="ORF">M9Y10_002624</name>
</gene>
<dbReference type="Pfam" id="PF02138">
    <property type="entry name" value="Beach"/>
    <property type="match status" value="2"/>
</dbReference>
<dbReference type="Gene3D" id="2.30.29.30">
    <property type="entry name" value="Pleckstrin-homology domain (PH domain)/Phosphotyrosine-binding domain (PTB)"/>
    <property type="match status" value="1"/>
</dbReference>
<sequence>MNLSLIEHHGGDLTQLIWVKYFTMPCKLQKNAKVEQTALENFISSFNYVPATPRSVKKKIEKAKNVVELEESLADLFNFKNIPMMNVLFFCQLILEQKSMVQHSPYLLYIPHYVMRGFIAISYNLQSTLHQYIIGEKIENFQPDLWKFIHLPLLYLLHDNGEFFDDTIKIIDKFLNAFTCIDTIFKLPANDPLRTAYFSFLNLILSSFSIELTRGSSKCMDFLICSYLTTSDKITQITESHEIMKSSTVLFQNSLQFHDNINESNFKSLISIFTNIFSQIPEFVKSPDNDTYTFISSGLSLLTKNTQYIDDKSAKQLTQCLMNFLSWLIDQIPFNGLYEIEQKSQKKELKKDDQIPLKKDENEDETMALEHWSFYFSSESLLPPSPTLKVKNPQISKILFSFQKLMMAAEHVCMTILETFRCCVDVLEGPKKTELSIFFFTSIYGSKLPLNCISQGFILLSMFPDAFPASSEATISDLNWQYHELFLQCLFNFSCQKTENLIFVLNTIQILIHDIEFNKIIDFLQFFRSLLQVDSQINFIHHFLESNIIESCHCAIFKLATDGSLLRQIAALLQTIALTRPVEAFCCSSFLQLMHSFLLIDNEATTEMIAPCFKIGMSLSHSPPLKQGRFAAQSTLEQVFTILKQTSSYEQDKRMTNISLMMVSYITESIPSFDLSILADLLRQGFFETIAKVPYYIKTTESFLVVIELFKMFNMKFPQAVLTMLTKTQTLSIIKEVENSAKQVKMSKEIIDTLFGILFNDQVFIPQTKKLIQNSLIIPMLLHITEDTEFEEYLMETILQICKASVDNTYEFFSADLVGFVLQRIIKEKYIDININIFKWVCLHFFSPLTLNQFFKAMRLPSDGKKHQYHQLLMNTFLDLIISDKKPPVSNYFHFHQKTDGISLRHIDSDLFSFPFSFVTTFKIELPLHNDHLPIPNSDLSAKSVPIAGSGQTLLSPMIPILTIKEKDLIYFSLFVRNASLVLVHMGHVIKELSVPIVKNQWYKLSIVFMQSSIQVSVQDHEYEPIQVSKHDFQHHLMIFFGCSASIIETPNSTSGTFSIDKKNDVKMKTSNTASQSKLPVVILPLRQLDSTSTFHEFFGPTIFMKHESMQKLEMNYEKLNTTRKHPKRAIITFVPWFVKKGVINDVIEQGDSHPFFGYAISSYSTITSIVQFDGIFQCFFPLFVLVNHPFDKKTDIVNDESFLYSILISFQRILSLSENVQSYFEKLGGFQLLVGFFGQIKAEFFTKVVIADLALIYKILMIDSLKHQMIEYIWLNFDLWKAMDGDFQINFYQEYLPMIVDNQTLRATQINSFDFILYMIQDPFPEKVRYNPHLFFFPTNNNKRRRIESTSQNDKLMNTSSVDEIKQDENQNNLCLATFNSTELIVKDKIDYLNTPCKLTDDEKVTIRKLQWEFFDRCITEIPSASTLVNVAMIMCFHEDTQIRLLAFELMEKFISSKSQLVSVVMDMINGYETFLSLVLDPIIDIEYHSINCMFLLGEKEIAGNYRSKTAVDIDSASMSLILLVNSSNIGEKVFDLSLRFLFDFVDKDEDFDKIEPIKMIKILPFVFYVSKFGRKEKVLQFKKKLKNSLEKHLDSFVRFYENKSWPYWLFLFAICLLENQTDIKEIIEFLSSALFTLILDGKEYCIFEFISLLERLEKYFMMSFDKLIVLIYTSLCYKMEERKILSLNFITIMMKELLFKFKREGIAEKEIYEITSDKMNDFLTFFMNQNINNSEFQFDVIKRTDENISDYVLDFSISILRFLSLLSAYDINNSNSNNANNAGLNIIHHSKSRNNVHFVSTHITLFENISYSSFECFCFVFNFIQSYGKLDYINQAQSILDSSIKDINSSNPITIVRSRTSMNKTQSDFSNLNWISSGLIENPSSGVSNSTNNLSSPSSQFVSSPLLNEQTSENHKNQQNAQSSPSISLISFFKLYSTHYHYKILEDKVMTPDLMKHHHDEFIILCANNISEIRTSLLSMIMMVSKKSQVQFSESFNEFVKAYAKTRHIVSLHNHKMASSFFREVTGNFGPWSYATEDVKWIKTTKIDACGRNIFMKINRNFDDHRKASALRKTHEQKMMNELGNPNQTEDELFSPYSSNVGNFKRILNQKDFTFIPAPIEQIKAKSAFAATQISLTKRVSGTLYVYNKKIIFDGNNFSDSFGNPCKISIENHKYIEFNHSSITFIFWRKILHLDVGVEIITTNNTSYLFSFNSNKKRTEFLDVVRKTIDKHVTKSSRPFELLRKACNSCVQTMPGSELLAHSKITKMWQNHEMSNFTYLFFLNIISGRSFNDVSQYPIYPWIISDYDSEKIDLEDPKVYRDLSKPMGALNEKTLARLKMFLEECQDPSQFCLYRTHYSAPAFVIGYLIRTEPFSTLHIMLQGGCYDLPERLFHSIPGTWKSILKVDQSDYRELIPEFFCQHTFLTNSNGFDLGVLSFYEEEEDHHEIENNANSTNNLNNENNTSNLNNENNTSNLNNENNTSNLNNENNTSNLNNTENTNSLNNENNTNSLNNENNTNSLNPTDNTSSLNSAGNLNDGGGFIVDFVDGDGVHHLKKRKRKNIDDVELPKWAKTPYEFIEIHRRALESEQVSKNLHSWIDLIFGVNQRSIEHDNLFHPYTYSDSISSLSLSNNDDSSSNDNLLDPDDETYAVIQSYAANFGVCPTCLFSSPHVKREPIKPFTHTQFFLPVFEDPLVMCKNGNFLTSRTTIYRLKSNTIYSTPTPINENIIDFNKEHLFVLSRGGTTISCVSFKTGEEVGTLSHNNSVINCLCCVGNRAILTGGADCAICVWVPHSLKLTGSIPLHSLPISCVYGDSKFDFVVAIDMSHNVFFHTLKSLRFIHSFKLKNCPSDSKHLIKMTRNGLIVILCTSPFGESYSSIQIFDLYGKKVHQIDMNEHVESIDTTFTSLHQNILVCATADNMIYIYDVIGFNLIKKVNDFIIPRFVCTIGRERTVIAAKMKQNKSFELVQYDF</sequence>
<protein>
    <recommendedName>
        <fullName evidence="6">Beige/BEACH domain containing protein</fullName>
    </recommendedName>
</protein>
<dbReference type="InterPro" id="IPR015943">
    <property type="entry name" value="WD40/YVTN_repeat-like_dom_sf"/>
</dbReference>
<feature type="domain" description="BEACH-type PH" evidence="3">
    <location>
        <begin position="2122"/>
        <end position="2228"/>
    </location>
</feature>
<dbReference type="CDD" id="cd06071">
    <property type="entry name" value="Beach"/>
    <property type="match status" value="1"/>
</dbReference>
<dbReference type="Gene3D" id="2.130.10.10">
    <property type="entry name" value="YVTN repeat-like/Quinoprotein amine dehydrogenase"/>
    <property type="match status" value="1"/>
</dbReference>
<evidence type="ECO:0000259" key="2">
    <source>
        <dbReference type="PROSITE" id="PS50197"/>
    </source>
</evidence>